<dbReference type="Pfam" id="PF22451">
    <property type="entry name" value="NirdL-like_HTH"/>
    <property type="match status" value="1"/>
</dbReference>
<dbReference type="EMBL" id="UOFT01000076">
    <property type="protein sequence ID" value="VAW99139.1"/>
    <property type="molecule type" value="Genomic_DNA"/>
</dbReference>
<gene>
    <name evidence="8" type="ORF">MNBD_GAMMA23-1469</name>
</gene>
<evidence type="ECO:0000259" key="6">
    <source>
        <dbReference type="Pfam" id="PF17805"/>
    </source>
</evidence>
<dbReference type="EC" id="4.1.1.111" evidence="4"/>
<comment type="similarity">
    <text evidence="3">Belongs to the Ahb/Nir family.</text>
</comment>
<dbReference type="InterPro" id="IPR040523">
    <property type="entry name" value="AsnC_trans_reg2"/>
</dbReference>
<organism evidence="8">
    <name type="scientific">hydrothermal vent metagenome</name>
    <dbReference type="NCBI Taxonomy" id="652676"/>
    <lineage>
        <taxon>unclassified sequences</taxon>
        <taxon>metagenomes</taxon>
        <taxon>ecological metagenomes</taxon>
    </lineage>
</organism>
<protein>
    <recommendedName>
        <fullName evidence="4">siroheme decarboxylase</fullName>
        <ecNumber evidence="4">4.1.1.111</ecNumber>
    </recommendedName>
</protein>
<proteinExistence type="inferred from homology"/>
<dbReference type="InterPro" id="IPR050684">
    <property type="entry name" value="HTH-Siroheme_Decarb"/>
</dbReference>
<dbReference type="GO" id="GO:0016829">
    <property type="term" value="F:lyase activity"/>
    <property type="evidence" value="ECO:0007669"/>
    <property type="project" value="UniProtKB-KW"/>
</dbReference>
<sequence>MDMKVNHFPCFPELNLSANNKFDKQDQALIVLIQTGLPISATPYADLGRELGINENEVLLRLKRLNKSGVIRRFGVVVRHHELGYRDNAMVVWDVPDAIISKLGLFLGQFDFITLCYRRPRRLPEWPYNLFTMIHGQNRDNVLQNIQVLIKRCGLNKVEYEVLFSTRRFKQRGAIYHKVKAS</sequence>
<evidence type="ECO:0000256" key="3">
    <source>
        <dbReference type="ARBA" id="ARBA00023457"/>
    </source>
</evidence>
<dbReference type="PANTHER" id="PTHR43413">
    <property type="entry name" value="TRANSCRIPTIONAL REGULATOR, ASNC FAMILY"/>
    <property type="match status" value="1"/>
</dbReference>
<dbReference type="InterPro" id="IPR036390">
    <property type="entry name" value="WH_DNA-bd_sf"/>
</dbReference>
<dbReference type="PANTHER" id="PTHR43413:SF1">
    <property type="entry name" value="SIROHEME DECARBOXYLASE NIRL SUBUNIT"/>
    <property type="match status" value="1"/>
</dbReference>
<evidence type="ECO:0000256" key="5">
    <source>
        <dbReference type="ARBA" id="ARBA00048470"/>
    </source>
</evidence>
<dbReference type="Pfam" id="PF17805">
    <property type="entry name" value="AsnC_trans_reg2"/>
    <property type="match status" value="1"/>
</dbReference>
<dbReference type="Gene3D" id="3.30.70.3460">
    <property type="match status" value="1"/>
</dbReference>
<dbReference type="InterPro" id="IPR053953">
    <property type="entry name" value="NirdL-like_HTH"/>
</dbReference>
<name>A0A3B1ALG2_9ZZZZ</name>
<evidence type="ECO:0000259" key="7">
    <source>
        <dbReference type="Pfam" id="PF22451"/>
    </source>
</evidence>
<dbReference type="SUPFAM" id="SSF46785">
    <property type="entry name" value="Winged helix' DNA-binding domain"/>
    <property type="match status" value="1"/>
</dbReference>
<evidence type="ECO:0000313" key="8">
    <source>
        <dbReference type="EMBL" id="VAW99139.1"/>
    </source>
</evidence>
<accession>A0A3B1ALG2</accession>
<evidence type="ECO:0000256" key="4">
    <source>
        <dbReference type="ARBA" id="ARBA00023471"/>
    </source>
</evidence>
<comment type="pathway">
    <text evidence="2">Porphyrin-containing compound metabolism.</text>
</comment>
<evidence type="ECO:0000256" key="2">
    <source>
        <dbReference type="ARBA" id="ARBA00023444"/>
    </source>
</evidence>
<comment type="catalytic activity">
    <reaction evidence="5">
        <text>siroheme + 2 H(+) = 12,18-didecarboxysiroheme + 2 CO2</text>
        <dbReference type="Rhea" id="RHEA:19093"/>
        <dbReference type="ChEBI" id="CHEBI:15378"/>
        <dbReference type="ChEBI" id="CHEBI:16526"/>
        <dbReference type="ChEBI" id="CHEBI:60052"/>
        <dbReference type="ChEBI" id="CHEBI:140497"/>
        <dbReference type="EC" id="4.1.1.111"/>
    </reaction>
</comment>
<feature type="domain" description="Siroheme decarboxylase NirL-like HTH" evidence="7">
    <location>
        <begin position="26"/>
        <end position="72"/>
    </location>
</feature>
<evidence type="ECO:0000256" key="1">
    <source>
        <dbReference type="ARBA" id="ARBA00023239"/>
    </source>
</evidence>
<dbReference type="AlphaFoldDB" id="A0A3B1ALG2"/>
<reference evidence="8" key="1">
    <citation type="submission" date="2018-06" db="EMBL/GenBank/DDBJ databases">
        <authorList>
            <person name="Zhirakovskaya E."/>
        </authorList>
    </citation>
    <scope>NUCLEOTIDE SEQUENCE</scope>
</reference>
<feature type="domain" description="Siroheme decarboxylase AsnC-like ligand binding" evidence="6">
    <location>
        <begin position="83"/>
        <end position="170"/>
    </location>
</feature>
<keyword evidence="1" id="KW-0456">Lyase</keyword>